<dbReference type="Pfam" id="PF11575">
    <property type="entry name" value="FhuF_C"/>
    <property type="match status" value="1"/>
</dbReference>
<protein>
    <submittedName>
        <fullName evidence="3">(2Fe-2S)-binding protein</fullName>
    </submittedName>
</protein>
<reference evidence="3 4" key="1">
    <citation type="submission" date="2019-07" db="EMBL/GenBank/DDBJ databases">
        <title>Tomitella cavernea sp. nov., an actinomycete isolated from soil.</title>
        <authorList>
            <person name="Cheng J."/>
        </authorList>
    </citation>
    <scope>NUCLEOTIDE SEQUENCE [LARGE SCALE GENOMIC DNA]</scope>
    <source>
        <strain evidence="3 4">HY188</strain>
    </source>
</reference>
<proteinExistence type="predicted"/>
<feature type="domain" description="Ferric siderophore reductase C-terminal" evidence="2">
    <location>
        <begin position="244"/>
        <end position="264"/>
    </location>
</feature>
<reference evidence="3 4" key="2">
    <citation type="submission" date="2019-07" db="EMBL/GenBank/DDBJ databases">
        <authorList>
            <person name="Huang Y."/>
        </authorList>
    </citation>
    <scope>NUCLEOTIDE SEQUENCE [LARGE SCALE GENOMIC DNA]</scope>
    <source>
        <strain evidence="3 4">HY188</strain>
    </source>
</reference>
<name>A0A516X6W5_9ACTN</name>
<feature type="region of interest" description="Disordered" evidence="1">
    <location>
        <begin position="1"/>
        <end position="27"/>
    </location>
</feature>
<dbReference type="KEGG" id="toy:FO059_17205"/>
<feature type="compositionally biased region" description="Basic residues" evidence="1">
    <location>
        <begin position="1"/>
        <end position="22"/>
    </location>
</feature>
<keyword evidence="4" id="KW-1185">Reference proteome</keyword>
<dbReference type="Proteomes" id="UP000317344">
    <property type="component" value="Chromosome"/>
</dbReference>
<dbReference type="AlphaFoldDB" id="A0A516X6W5"/>
<evidence type="ECO:0000256" key="1">
    <source>
        <dbReference type="SAM" id="MobiDB-lite"/>
    </source>
</evidence>
<evidence type="ECO:0000313" key="3">
    <source>
        <dbReference type="EMBL" id="QDQ98753.1"/>
    </source>
</evidence>
<evidence type="ECO:0000313" key="4">
    <source>
        <dbReference type="Proteomes" id="UP000317344"/>
    </source>
</evidence>
<dbReference type="GO" id="GO:0051537">
    <property type="term" value="F:2 iron, 2 sulfur cluster binding"/>
    <property type="evidence" value="ECO:0007669"/>
    <property type="project" value="InterPro"/>
</dbReference>
<gene>
    <name evidence="3" type="ORF">FO059_17205</name>
</gene>
<evidence type="ECO:0000259" key="2">
    <source>
        <dbReference type="Pfam" id="PF11575"/>
    </source>
</evidence>
<dbReference type="EMBL" id="CP041765">
    <property type="protein sequence ID" value="QDQ98753.1"/>
    <property type="molecule type" value="Genomic_DNA"/>
</dbReference>
<organism evidence="3 4">
    <name type="scientific">Tomitella fengzijianii</name>
    <dbReference type="NCBI Taxonomy" id="2597660"/>
    <lineage>
        <taxon>Bacteria</taxon>
        <taxon>Bacillati</taxon>
        <taxon>Actinomycetota</taxon>
        <taxon>Actinomycetes</taxon>
        <taxon>Mycobacteriales</taxon>
        <taxon>Tomitella</taxon>
    </lineage>
</organism>
<sequence length="281" mass="29918">MPSLSHRRWRHTGRRRARARASRSRERITTMGDRLPPRVDAFSGEALRDGAWLARQVSDTRRRWRFREDRAAGTLWWYSASATLTAPGPRMLLADGTAPNPALAQLDCTLTPYGHLGSARSAGWVSGPDEYRRALVPAFAAIIGALARASGAPEPSLWAIASDSLANQALQAGVDAGRCADACVLARRLTCPPLVPARFVDVVPHPSAPHPSAPLAMDGAARVSVRPADPASPPPAGGLRIVRRSSCCLLFQAPGQGKCVSCPRRSPGERAAALGGWFAGS</sequence>
<accession>A0A516X6W5</accession>
<dbReference type="InterPro" id="IPR024726">
    <property type="entry name" value="FhuF_C"/>
</dbReference>
<dbReference type="OrthoDB" id="3290158at2"/>